<keyword evidence="2" id="KW-0858">Xylan degradation</keyword>
<dbReference type="OrthoDB" id="3308423at2"/>
<keyword evidence="5 8" id="KW-0326">Glycosidase</keyword>
<keyword evidence="10" id="KW-1185">Reference proteome</keyword>
<evidence type="ECO:0000256" key="5">
    <source>
        <dbReference type="ARBA" id="ARBA00023295"/>
    </source>
</evidence>
<evidence type="ECO:0000313" key="10">
    <source>
        <dbReference type="Proteomes" id="UP000219281"/>
    </source>
</evidence>
<evidence type="ECO:0000256" key="4">
    <source>
        <dbReference type="ARBA" id="ARBA00023277"/>
    </source>
</evidence>
<dbReference type="InterPro" id="IPR006710">
    <property type="entry name" value="Glyco_hydro_43"/>
</dbReference>
<dbReference type="InterPro" id="IPR023296">
    <property type="entry name" value="Glyco_hydro_beta-prop_sf"/>
</dbReference>
<dbReference type="InterPro" id="IPR052176">
    <property type="entry name" value="Glycosyl_Hydrlase_43_Enz"/>
</dbReference>
<organism evidence="9 10">
    <name type="scientific">Pedobacter xixiisoli</name>
    <dbReference type="NCBI Taxonomy" id="1476464"/>
    <lineage>
        <taxon>Bacteria</taxon>
        <taxon>Pseudomonadati</taxon>
        <taxon>Bacteroidota</taxon>
        <taxon>Sphingobacteriia</taxon>
        <taxon>Sphingobacteriales</taxon>
        <taxon>Sphingobacteriaceae</taxon>
        <taxon>Pedobacter</taxon>
    </lineage>
</organism>
<dbReference type="Gene3D" id="2.115.10.20">
    <property type="entry name" value="Glycosyl hydrolase domain, family 43"/>
    <property type="match status" value="1"/>
</dbReference>
<keyword evidence="2" id="KW-0624">Polysaccharide degradation</keyword>
<evidence type="ECO:0000256" key="2">
    <source>
        <dbReference type="ARBA" id="ARBA00022651"/>
    </source>
</evidence>
<dbReference type="GO" id="GO:0004553">
    <property type="term" value="F:hydrolase activity, hydrolyzing O-glycosyl compounds"/>
    <property type="evidence" value="ECO:0007669"/>
    <property type="project" value="InterPro"/>
</dbReference>
<evidence type="ECO:0000256" key="3">
    <source>
        <dbReference type="ARBA" id="ARBA00022801"/>
    </source>
</evidence>
<dbReference type="RefSeq" id="WP_097129715.1">
    <property type="nucleotide sequence ID" value="NZ_OCMT01000001.1"/>
</dbReference>
<dbReference type="EMBL" id="OCMT01000001">
    <property type="protein sequence ID" value="SOD13358.1"/>
    <property type="molecule type" value="Genomic_DNA"/>
</dbReference>
<sequence length="332" mass="37602">MFVILKLKKTLAFLLLLSGLIFPVKVFSTDPTPIYLADPTMFYHEGVYYLYGTGDNKSNNEGFVVHTSKDLKTWSKAVGATNGYALKKGDAYGNAGFWAPQVFHYQNKFYMSYTADEHIAIATSDSPLGPFKQEQKQPIIPEHRNIDSYVFIDDDGKKYLYHVIVADGGNRIYVAEMEDDFSAIRKNTLTKCIAADTQWENTEKAEWTVTEGPTVVKKDGLYYMIYSANDFRSKDYAVGYAVSKRPLGPWKKDETNPILGRQHTKMNGSGHGDLFKDAKGIWYYVFHTHLSENKVGPRKTALLKVAMPSDSSQKVQFDASDFYYLQSNGIKK</sequence>
<dbReference type="GO" id="GO:0045493">
    <property type="term" value="P:xylan catabolic process"/>
    <property type="evidence" value="ECO:0007669"/>
    <property type="project" value="UniProtKB-KW"/>
</dbReference>
<reference evidence="10" key="1">
    <citation type="submission" date="2017-09" db="EMBL/GenBank/DDBJ databases">
        <authorList>
            <person name="Varghese N."/>
            <person name="Submissions S."/>
        </authorList>
    </citation>
    <scope>NUCLEOTIDE SEQUENCE [LARGE SCALE GENOMIC DNA]</scope>
    <source>
        <strain evidence="10">CGMCC 1.12803</strain>
    </source>
</reference>
<gene>
    <name evidence="9" type="ORF">SAMN06297358_1185</name>
</gene>
<evidence type="ECO:0000256" key="8">
    <source>
        <dbReference type="RuleBase" id="RU361187"/>
    </source>
</evidence>
<comment type="similarity">
    <text evidence="1 8">Belongs to the glycosyl hydrolase 43 family.</text>
</comment>
<dbReference type="CDD" id="cd08991">
    <property type="entry name" value="GH43_HoAraf43-like"/>
    <property type="match status" value="1"/>
</dbReference>
<dbReference type="PANTHER" id="PTHR43772:SF2">
    <property type="entry name" value="PUTATIVE (AFU_ORTHOLOGUE AFUA_2G04480)-RELATED"/>
    <property type="match status" value="1"/>
</dbReference>
<keyword evidence="4" id="KW-0119">Carbohydrate metabolism</keyword>
<accession>A0A285ZUQ6</accession>
<keyword evidence="3 8" id="KW-0378">Hydrolase</keyword>
<proteinExistence type="inferred from homology"/>
<feature type="site" description="Important for catalytic activity, responsible for pKa modulation of the active site Glu and correct orientation of both the proton donor and substrate" evidence="7">
    <location>
        <position position="147"/>
    </location>
</feature>
<dbReference type="Pfam" id="PF04616">
    <property type="entry name" value="Glyco_hydro_43"/>
    <property type="match status" value="1"/>
</dbReference>
<dbReference type="AlphaFoldDB" id="A0A285ZUQ6"/>
<dbReference type="SUPFAM" id="SSF75005">
    <property type="entry name" value="Arabinanase/levansucrase/invertase"/>
    <property type="match status" value="1"/>
</dbReference>
<evidence type="ECO:0000256" key="7">
    <source>
        <dbReference type="PIRSR" id="PIRSR606710-2"/>
    </source>
</evidence>
<name>A0A285ZUQ6_9SPHI</name>
<protein>
    <submittedName>
        <fullName evidence="9">Glycosyl hydrolases family 43</fullName>
    </submittedName>
</protein>
<feature type="active site" description="Proton acceptor" evidence="6">
    <location>
        <position position="38"/>
    </location>
</feature>
<feature type="active site" description="Proton donor" evidence="6">
    <location>
        <position position="211"/>
    </location>
</feature>
<dbReference type="PANTHER" id="PTHR43772">
    <property type="entry name" value="ENDO-1,4-BETA-XYLANASE"/>
    <property type="match status" value="1"/>
</dbReference>
<dbReference type="Proteomes" id="UP000219281">
    <property type="component" value="Unassembled WGS sequence"/>
</dbReference>
<evidence type="ECO:0000313" key="9">
    <source>
        <dbReference type="EMBL" id="SOD13358.1"/>
    </source>
</evidence>
<evidence type="ECO:0000256" key="6">
    <source>
        <dbReference type="PIRSR" id="PIRSR606710-1"/>
    </source>
</evidence>
<evidence type="ECO:0000256" key="1">
    <source>
        <dbReference type="ARBA" id="ARBA00009865"/>
    </source>
</evidence>